<accession>A0A3M7S3Z7</accession>
<reference evidence="1 2" key="1">
    <citation type="journal article" date="2018" name="Sci. Rep.">
        <title>Genomic signatures of local adaptation to the degree of environmental predictability in rotifers.</title>
        <authorList>
            <person name="Franch-Gras L."/>
            <person name="Hahn C."/>
            <person name="Garcia-Roger E.M."/>
            <person name="Carmona M.J."/>
            <person name="Serra M."/>
            <person name="Gomez A."/>
        </authorList>
    </citation>
    <scope>NUCLEOTIDE SEQUENCE [LARGE SCALE GENOMIC DNA]</scope>
    <source>
        <strain evidence="1">HYR1</strain>
    </source>
</reference>
<evidence type="ECO:0000313" key="1">
    <source>
        <dbReference type="EMBL" id="RNA30327.1"/>
    </source>
</evidence>
<keyword evidence="2" id="KW-1185">Reference proteome</keyword>
<dbReference type="EMBL" id="REGN01002102">
    <property type="protein sequence ID" value="RNA30327.1"/>
    <property type="molecule type" value="Genomic_DNA"/>
</dbReference>
<name>A0A3M7S3Z7_BRAPC</name>
<dbReference type="AlphaFoldDB" id="A0A3M7S3Z7"/>
<proteinExistence type="predicted"/>
<comment type="caution">
    <text evidence="1">The sequence shown here is derived from an EMBL/GenBank/DDBJ whole genome shotgun (WGS) entry which is preliminary data.</text>
</comment>
<evidence type="ECO:0000313" key="2">
    <source>
        <dbReference type="Proteomes" id="UP000276133"/>
    </source>
</evidence>
<organism evidence="1 2">
    <name type="scientific">Brachionus plicatilis</name>
    <name type="common">Marine rotifer</name>
    <name type="synonym">Brachionus muelleri</name>
    <dbReference type="NCBI Taxonomy" id="10195"/>
    <lineage>
        <taxon>Eukaryota</taxon>
        <taxon>Metazoa</taxon>
        <taxon>Spiralia</taxon>
        <taxon>Gnathifera</taxon>
        <taxon>Rotifera</taxon>
        <taxon>Eurotatoria</taxon>
        <taxon>Monogononta</taxon>
        <taxon>Pseudotrocha</taxon>
        <taxon>Ploima</taxon>
        <taxon>Brachionidae</taxon>
        <taxon>Brachionus</taxon>
    </lineage>
</organism>
<sequence length="82" mass="9795">MNFLKYQLYYKEIKEFTLKSFFFALNTPKIKMTEGFKTMDTLLRGREIVSHILPKNEQKHAYKSNLNHINIKASHKDTDLED</sequence>
<dbReference type="Proteomes" id="UP000276133">
    <property type="component" value="Unassembled WGS sequence"/>
</dbReference>
<protein>
    <submittedName>
        <fullName evidence="1">Uncharacterized protein</fullName>
    </submittedName>
</protein>
<gene>
    <name evidence="1" type="ORF">BpHYR1_050591</name>
</gene>